<evidence type="ECO:0000256" key="3">
    <source>
        <dbReference type="RuleBase" id="RU000535"/>
    </source>
</evidence>
<dbReference type="PRINTS" id="PR00297">
    <property type="entry name" value="CHAPERONIN10"/>
</dbReference>
<comment type="similarity">
    <text evidence="1 3">Belongs to the GroES chaperonin family.</text>
</comment>
<dbReference type="InterPro" id="IPR011032">
    <property type="entry name" value="GroES-like_sf"/>
</dbReference>
<dbReference type="InterPro" id="IPR037124">
    <property type="entry name" value="Chaperonin_GroES_sf"/>
</dbReference>
<dbReference type="InterPro" id="IPR020818">
    <property type="entry name" value="Chaperonin_GroES"/>
</dbReference>
<dbReference type="PANTHER" id="PTHR10772">
    <property type="entry name" value="10 KDA HEAT SHOCK PROTEIN"/>
    <property type="match status" value="1"/>
</dbReference>
<name>A0ABT3MWC0_9GAMM</name>
<dbReference type="RefSeq" id="WP_262568486.1">
    <property type="nucleotide sequence ID" value="NZ_JAPFCC010000001.1"/>
</dbReference>
<keyword evidence="5" id="KW-1185">Reference proteome</keyword>
<accession>A0ABT3MWC0</accession>
<protein>
    <recommendedName>
        <fullName evidence="3">10 kDa chaperonin</fullName>
    </recommendedName>
</protein>
<evidence type="ECO:0000256" key="1">
    <source>
        <dbReference type="ARBA" id="ARBA00006975"/>
    </source>
</evidence>
<sequence length="87" mass="9399">MTQPKPLNNLVLVDRASNPNTSEGGIVLPSTDEPQQSYGTVLDVGDKVTAPVKTGDTVLFSRYSGTEVSFQGKLFVLMREEELLATV</sequence>
<dbReference type="Pfam" id="PF00166">
    <property type="entry name" value="Cpn10"/>
    <property type="match status" value="1"/>
</dbReference>
<dbReference type="SUPFAM" id="SSF50129">
    <property type="entry name" value="GroES-like"/>
    <property type="match status" value="1"/>
</dbReference>
<dbReference type="CDD" id="cd00320">
    <property type="entry name" value="cpn10"/>
    <property type="match status" value="1"/>
</dbReference>
<dbReference type="SMART" id="SM00883">
    <property type="entry name" value="Cpn10"/>
    <property type="match status" value="1"/>
</dbReference>
<organism evidence="4 5">
    <name type="scientific">Endozoicomonas gorgoniicola</name>
    <dbReference type="NCBI Taxonomy" id="1234144"/>
    <lineage>
        <taxon>Bacteria</taxon>
        <taxon>Pseudomonadati</taxon>
        <taxon>Pseudomonadota</taxon>
        <taxon>Gammaproteobacteria</taxon>
        <taxon>Oceanospirillales</taxon>
        <taxon>Endozoicomonadaceae</taxon>
        <taxon>Endozoicomonas</taxon>
    </lineage>
</organism>
<comment type="subunit">
    <text evidence="3">Heptamer of 7 subunits arranged in a ring.</text>
</comment>
<dbReference type="Proteomes" id="UP001209854">
    <property type="component" value="Unassembled WGS sequence"/>
</dbReference>
<comment type="caution">
    <text evidence="4">The sequence shown here is derived from an EMBL/GenBank/DDBJ whole genome shotgun (WGS) entry which is preliminary data.</text>
</comment>
<evidence type="ECO:0000313" key="5">
    <source>
        <dbReference type="Proteomes" id="UP001209854"/>
    </source>
</evidence>
<keyword evidence="2 3" id="KW-0143">Chaperone</keyword>
<proteinExistence type="inferred from homology"/>
<dbReference type="Gene3D" id="2.30.33.40">
    <property type="entry name" value="GroES chaperonin"/>
    <property type="match status" value="1"/>
</dbReference>
<comment type="function">
    <text evidence="3">Together with the chaperonin GroEL, plays an essential role in assisting protein folding. The GroEL-GroES system forms a nano-cage that allows encapsulation of the non-native substrate proteins and provides a physical environment optimized to promote and accelerate protein folding. GroES binds to the apical surface of the GroEL ring, thereby capping the opening of the GroEL channel.</text>
</comment>
<reference evidence="4 5" key="1">
    <citation type="submission" date="2022-10" db="EMBL/GenBank/DDBJ databases">
        <title>High-quality genome sequences of two octocoral-associated bacteria, Endozoicomonas euniceicola EF212 and Endozoicomonas gorgoniicola PS125.</title>
        <authorList>
            <person name="Chiou Y.-J."/>
            <person name="Chen Y.-H."/>
        </authorList>
    </citation>
    <scope>NUCLEOTIDE SEQUENCE [LARGE SCALE GENOMIC DNA]</scope>
    <source>
        <strain evidence="4 5">PS125</strain>
    </source>
</reference>
<dbReference type="PANTHER" id="PTHR10772:SF63">
    <property type="entry name" value="20 KDA CHAPERONIN, CHLOROPLASTIC"/>
    <property type="match status" value="1"/>
</dbReference>
<evidence type="ECO:0000313" key="4">
    <source>
        <dbReference type="EMBL" id="MCW7553667.1"/>
    </source>
</evidence>
<evidence type="ECO:0000256" key="2">
    <source>
        <dbReference type="ARBA" id="ARBA00023186"/>
    </source>
</evidence>
<dbReference type="EMBL" id="JAPFCC010000001">
    <property type="protein sequence ID" value="MCW7553667.1"/>
    <property type="molecule type" value="Genomic_DNA"/>
</dbReference>
<gene>
    <name evidence="4" type="ORF">NX722_13720</name>
</gene>